<name>G7V9R2_THELD</name>
<keyword evidence="2" id="KW-0648">Protein biosynthesis</keyword>
<reference evidence="3 4" key="2">
    <citation type="journal article" date="2012" name="Stand. Genomic Sci.">
        <title>Genome sequence of the moderately thermophilic, amino-acid-degrading and sulfur-reducing bacterium Thermovirga lienii type strain (Cas60314(T)).</title>
        <authorList>
            <person name="Goker M."/>
            <person name="Saunders E."/>
            <person name="Lapidus A."/>
            <person name="Nolan M."/>
            <person name="Lucas S."/>
            <person name="Hammon N."/>
            <person name="Deshpande S."/>
            <person name="Cheng J.F."/>
            <person name="Han C."/>
            <person name="Tapia R."/>
            <person name="Goodwin L.A."/>
            <person name="Pitluck S."/>
            <person name="Liolios K."/>
            <person name="Mavromatis K."/>
            <person name="Pagani I."/>
            <person name="Ivanova N."/>
            <person name="Mikhailova N."/>
            <person name="Pati A."/>
            <person name="Chen A."/>
            <person name="Palaniappan K."/>
            <person name="Land M."/>
            <person name="Chang Y.J."/>
            <person name="Jeffries C.D."/>
            <person name="Brambilla E.M."/>
            <person name="Rohde M."/>
            <person name="Spring S."/>
            <person name="Detter J.C."/>
            <person name="Woyke T."/>
            <person name="Bristow J."/>
            <person name="Eisen J.A."/>
            <person name="Markowitz V."/>
            <person name="Hugenholtz P."/>
            <person name="Kyrpides N.C."/>
            <person name="Klenk H.P."/>
        </authorList>
    </citation>
    <scope>NUCLEOTIDE SEQUENCE [LARGE SCALE GENOMIC DNA]</scope>
    <source>
        <strain evidence="4">ATCC BAA-1197 / DSM 17291 / Cas60314</strain>
    </source>
</reference>
<dbReference type="Pfam" id="PF01327">
    <property type="entry name" value="Pep_deformylase"/>
    <property type="match status" value="1"/>
</dbReference>
<dbReference type="SUPFAM" id="SSF56420">
    <property type="entry name" value="Peptide deformylase"/>
    <property type="match status" value="1"/>
</dbReference>
<dbReference type="HAMAP" id="MF_00163">
    <property type="entry name" value="Pep_deformylase"/>
    <property type="match status" value="1"/>
</dbReference>
<organism evidence="3 4">
    <name type="scientific">Thermovirga lienii (strain ATCC BAA-1197 / DSM 17291 / Cas60314)</name>
    <dbReference type="NCBI Taxonomy" id="580340"/>
    <lineage>
        <taxon>Bacteria</taxon>
        <taxon>Thermotogati</taxon>
        <taxon>Synergistota</taxon>
        <taxon>Synergistia</taxon>
        <taxon>Synergistales</taxon>
        <taxon>Thermovirgaceae</taxon>
        <taxon>Thermovirga</taxon>
    </lineage>
</organism>
<protein>
    <recommendedName>
        <fullName evidence="2">Peptide deformylase</fullName>
        <shortName evidence="2">PDF</shortName>
        <ecNumber evidence="2">3.5.1.88</ecNumber>
    </recommendedName>
    <alternativeName>
        <fullName evidence="2">Polypeptide deformylase</fullName>
    </alternativeName>
</protein>
<dbReference type="eggNOG" id="COG0242">
    <property type="taxonomic scope" value="Bacteria"/>
</dbReference>
<dbReference type="Gene3D" id="3.90.45.10">
    <property type="entry name" value="Peptide deformylase"/>
    <property type="match status" value="1"/>
</dbReference>
<feature type="active site" evidence="2">
    <location>
        <position position="131"/>
    </location>
</feature>
<accession>G7V9R2</accession>
<dbReference type="GO" id="GO:0006412">
    <property type="term" value="P:translation"/>
    <property type="evidence" value="ECO:0007669"/>
    <property type="project" value="UniProtKB-UniRule"/>
</dbReference>
<proteinExistence type="inferred from homology"/>
<feature type="binding site" evidence="2">
    <location>
        <position position="130"/>
    </location>
    <ligand>
        <name>Fe cation</name>
        <dbReference type="ChEBI" id="CHEBI:24875"/>
    </ligand>
</feature>
<dbReference type="AlphaFoldDB" id="G7V9R2"/>
<feature type="binding site" evidence="2">
    <location>
        <position position="134"/>
    </location>
    <ligand>
        <name>Fe cation</name>
        <dbReference type="ChEBI" id="CHEBI:24875"/>
    </ligand>
</feature>
<comment type="similarity">
    <text evidence="1 2">Belongs to the polypeptide deformylase family.</text>
</comment>
<dbReference type="STRING" id="580340.Tlie_0879"/>
<evidence type="ECO:0000256" key="1">
    <source>
        <dbReference type="ARBA" id="ARBA00010759"/>
    </source>
</evidence>
<dbReference type="HOGENOM" id="CLU_061901_4_2_0"/>
<dbReference type="PANTHER" id="PTHR10458:SF22">
    <property type="entry name" value="PEPTIDE DEFORMYLASE"/>
    <property type="match status" value="1"/>
</dbReference>
<feature type="binding site" evidence="2">
    <location>
        <position position="88"/>
    </location>
    <ligand>
        <name>Fe cation</name>
        <dbReference type="ChEBI" id="CHEBI:24875"/>
    </ligand>
</feature>
<comment type="function">
    <text evidence="2">Removes the formyl group from the N-terminal Met of newly synthesized proteins. Requires at least a dipeptide for an efficient rate of reaction. N-terminal L-methionine is a prerequisite for activity but the enzyme has broad specificity at other positions.</text>
</comment>
<keyword evidence="2" id="KW-0479">Metal-binding</keyword>
<dbReference type="InterPro" id="IPR023635">
    <property type="entry name" value="Peptide_deformylase"/>
</dbReference>
<gene>
    <name evidence="2" type="primary">def</name>
    <name evidence="3" type="ordered locus">Tlie_0879</name>
</gene>
<dbReference type="PRINTS" id="PR01576">
    <property type="entry name" value="PDEFORMYLASE"/>
</dbReference>
<keyword evidence="2 3" id="KW-0378">Hydrolase</keyword>
<dbReference type="NCBIfam" id="TIGR00079">
    <property type="entry name" value="pept_deformyl"/>
    <property type="match status" value="1"/>
</dbReference>
<evidence type="ECO:0000256" key="2">
    <source>
        <dbReference type="HAMAP-Rule" id="MF_00163"/>
    </source>
</evidence>
<evidence type="ECO:0000313" key="4">
    <source>
        <dbReference type="Proteomes" id="UP000005868"/>
    </source>
</evidence>
<dbReference type="PANTHER" id="PTHR10458">
    <property type="entry name" value="PEPTIDE DEFORMYLASE"/>
    <property type="match status" value="1"/>
</dbReference>
<dbReference type="CDD" id="cd00487">
    <property type="entry name" value="Pep_deformylase"/>
    <property type="match status" value="1"/>
</dbReference>
<dbReference type="InterPro" id="IPR036821">
    <property type="entry name" value="Peptide_deformylase_sf"/>
</dbReference>
<dbReference type="EC" id="3.5.1.88" evidence="2"/>
<dbReference type="GO" id="GO:0042586">
    <property type="term" value="F:peptide deformylase activity"/>
    <property type="evidence" value="ECO:0007669"/>
    <property type="project" value="UniProtKB-UniRule"/>
</dbReference>
<dbReference type="Proteomes" id="UP000005868">
    <property type="component" value="Chromosome"/>
</dbReference>
<dbReference type="OrthoDB" id="9784988at2"/>
<dbReference type="EMBL" id="CP003096">
    <property type="protein sequence ID" value="AER66612.1"/>
    <property type="molecule type" value="Genomic_DNA"/>
</dbReference>
<keyword evidence="4" id="KW-1185">Reference proteome</keyword>
<evidence type="ECO:0000313" key="3">
    <source>
        <dbReference type="EMBL" id="AER66612.1"/>
    </source>
</evidence>
<dbReference type="KEGG" id="tli:Tlie_0879"/>
<comment type="cofactor">
    <cofactor evidence="2">
        <name>Fe(2+)</name>
        <dbReference type="ChEBI" id="CHEBI:29033"/>
    </cofactor>
    <text evidence="2">Binds 1 Fe(2+) ion.</text>
</comment>
<keyword evidence="2" id="KW-0408">Iron</keyword>
<dbReference type="GO" id="GO:0046872">
    <property type="term" value="F:metal ion binding"/>
    <property type="evidence" value="ECO:0007669"/>
    <property type="project" value="UniProtKB-KW"/>
</dbReference>
<dbReference type="NCBIfam" id="NF001159">
    <property type="entry name" value="PRK00150.1-3"/>
    <property type="match status" value="1"/>
</dbReference>
<comment type="catalytic activity">
    <reaction evidence="2">
        <text>N-terminal N-formyl-L-methionyl-[peptide] + H2O = N-terminal L-methionyl-[peptide] + formate</text>
        <dbReference type="Rhea" id="RHEA:24420"/>
        <dbReference type="Rhea" id="RHEA-COMP:10639"/>
        <dbReference type="Rhea" id="RHEA-COMP:10640"/>
        <dbReference type="ChEBI" id="CHEBI:15377"/>
        <dbReference type="ChEBI" id="CHEBI:15740"/>
        <dbReference type="ChEBI" id="CHEBI:49298"/>
        <dbReference type="ChEBI" id="CHEBI:64731"/>
        <dbReference type="EC" id="3.5.1.88"/>
    </reaction>
</comment>
<reference evidence="4" key="1">
    <citation type="submission" date="2011-10" db="EMBL/GenBank/DDBJ databases">
        <title>The complete genome of chromosome of Thermovirga lienii DSM 17291.</title>
        <authorList>
            <consortium name="US DOE Joint Genome Institute (JGI-PGF)"/>
            <person name="Lucas S."/>
            <person name="Copeland A."/>
            <person name="Lapidus A."/>
            <person name="Glavina del Rio T."/>
            <person name="Dalin E."/>
            <person name="Tice H."/>
            <person name="Bruce D."/>
            <person name="Goodwin L."/>
            <person name="Pitluck S."/>
            <person name="Peters L."/>
            <person name="Mikhailova N."/>
            <person name="Saunders E."/>
            <person name="Kyrpides N."/>
            <person name="Mavromatis K."/>
            <person name="Ivanova N."/>
            <person name="Last F.I."/>
            <person name="Brettin T."/>
            <person name="Detter J.C."/>
            <person name="Han C."/>
            <person name="Larimer F."/>
            <person name="Land M."/>
            <person name="Hauser L."/>
            <person name="Markowitz V."/>
            <person name="Cheng J.-F."/>
            <person name="Hugenholtz P."/>
            <person name="Woyke T."/>
            <person name="Wu D."/>
            <person name="Spring S."/>
            <person name="Schroeder M."/>
            <person name="Brambilla E.-M."/>
            <person name="Klenk H.-P."/>
            <person name="Eisen J.A."/>
        </authorList>
    </citation>
    <scope>NUCLEOTIDE SEQUENCE [LARGE SCALE GENOMIC DNA]</scope>
    <source>
        <strain evidence="4">ATCC BAA-1197 / DSM 17291 / Cas60314</strain>
    </source>
</reference>
<dbReference type="PIRSF" id="PIRSF004749">
    <property type="entry name" value="Pep_def"/>
    <property type="match status" value="1"/>
</dbReference>
<sequence length="162" mass="18521">MTTLKVRIYPDPILRKEAAPVEVFDGELEKFIKEMFDVMRKEDGVGLAAPQVGVSKQIAVVSYGGQDYVLINPKVLESSGSERREEGCLSVPGIYEEVERPYRVVVEACNEKGKVERIAAEGFLARAFLHEIDHLRGKLFIDYLSVLKRQIIKKKMRKHWKE</sequence>